<protein>
    <submittedName>
        <fullName evidence="2">VWA domain-containing protein</fullName>
    </submittedName>
</protein>
<reference evidence="2 3" key="1">
    <citation type="submission" date="2022-02" db="EMBL/GenBank/DDBJ databases">
        <title>Uncovering new skin microbiome diversity through culturing and metagenomics.</title>
        <authorList>
            <person name="Conlan S."/>
            <person name="Deming C."/>
            <person name="Nisc Comparative Sequencing Program N."/>
            <person name="Segre J.A."/>
        </authorList>
    </citation>
    <scope>NUCLEOTIDE SEQUENCE [LARGE SCALE GENOMIC DNA]</scope>
    <source>
        <strain evidence="2 3">ACRQZ</strain>
    </source>
</reference>
<dbReference type="SMART" id="SM00327">
    <property type="entry name" value="VWA"/>
    <property type="match status" value="1"/>
</dbReference>
<proteinExistence type="predicted"/>
<dbReference type="Proteomes" id="UP001521931">
    <property type="component" value="Unassembled WGS sequence"/>
</dbReference>
<dbReference type="PROSITE" id="PS50234">
    <property type="entry name" value="VWFA"/>
    <property type="match status" value="1"/>
</dbReference>
<feature type="domain" description="VWFA" evidence="1">
    <location>
        <begin position="368"/>
        <end position="555"/>
    </location>
</feature>
<evidence type="ECO:0000259" key="1">
    <source>
        <dbReference type="PROSITE" id="PS50234"/>
    </source>
</evidence>
<dbReference type="PANTHER" id="PTHR30632:SF0">
    <property type="entry name" value="SULFATE-BINDING PROTEIN"/>
    <property type="match status" value="1"/>
</dbReference>
<dbReference type="PROSITE" id="PS51257">
    <property type="entry name" value="PROKAR_LIPOPROTEIN"/>
    <property type="match status" value="1"/>
</dbReference>
<dbReference type="SUPFAM" id="SSF53850">
    <property type="entry name" value="Periplasmic binding protein-like II"/>
    <property type="match status" value="1"/>
</dbReference>
<dbReference type="RefSeq" id="WP_029210214.1">
    <property type="nucleotide sequence ID" value="NZ_JAKRCV010000064.1"/>
</dbReference>
<dbReference type="Pfam" id="PF00092">
    <property type="entry name" value="VWA"/>
    <property type="match status" value="1"/>
</dbReference>
<gene>
    <name evidence="2" type="ORF">MHL29_15195</name>
</gene>
<evidence type="ECO:0000313" key="3">
    <source>
        <dbReference type="Proteomes" id="UP001521931"/>
    </source>
</evidence>
<keyword evidence="3" id="KW-1185">Reference proteome</keyword>
<dbReference type="Gene3D" id="3.40.50.410">
    <property type="entry name" value="von Willebrand factor, type A domain"/>
    <property type="match status" value="1"/>
</dbReference>
<dbReference type="CDD" id="cd00198">
    <property type="entry name" value="vWFA"/>
    <property type="match status" value="1"/>
</dbReference>
<dbReference type="PANTHER" id="PTHR30632">
    <property type="entry name" value="MOLYBDATE-BINDING PERIPLASMIC PROTEIN"/>
    <property type="match status" value="1"/>
</dbReference>
<dbReference type="SUPFAM" id="SSF53300">
    <property type="entry name" value="vWA-like"/>
    <property type="match status" value="1"/>
</dbReference>
<evidence type="ECO:0000313" key="2">
    <source>
        <dbReference type="EMBL" id="MCG7323227.1"/>
    </source>
</evidence>
<organism evidence="2 3">
    <name type="scientific">Arsenicicoccus bolidensis</name>
    <dbReference type="NCBI Taxonomy" id="229480"/>
    <lineage>
        <taxon>Bacteria</taxon>
        <taxon>Bacillati</taxon>
        <taxon>Actinomycetota</taxon>
        <taxon>Actinomycetes</taxon>
        <taxon>Micrococcales</taxon>
        <taxon>Intrasporangiaceae</taxon>
        <taxon>Arsenicicoccus</taxon>
    </lineage>
</organism>
<dbReference type="Pfam" id="PF13531">
    <property type="entry name" value="SBP_bac_11"/>
    <property type="match status" value="1"/>
</dbReference>
<dbReference type="InterPro" id="IPR050682">
    <property type="entry name" value="ModA/WtpA"/>
</dbReference>
<dbReference type="Gene3D" id="3.40.190.10">
    <property type="entry name" value="Periplasmic binding protein-like II"/>
    <property type="match status" value="1"/>
</dbReference>
<sequence length="559" mass="59120">MHRFHRAAGTAAVLVVGVVGSLGLAACESTPDRTGSTASASSASAADPSTLRVLAGSEVKDMAPILEEARQATGVTVELHYAGTLDGAEQVASGAAGRSYDATWFSSNRYLGLLPGGNQALASSTKVMASPVVLGVRPAKATELGWDRTPPTWAQISQAAAAKKFTYGMTNPATSNSGFSALVGVATALAGGGSAIDGRRVAAVKPQLTQFFSGQRLTSGSSGWLAERFLEQSANGQSGSGGSSRSVDGLINYESVLLGLGEGESTASSRLTLVRPKDGVVSADYPLSLLTTAQAKRGAYQKLADWLRTPDAQRAIMQRTHRRPVVPGVPLDPAFGRQLLVELPFPAQRSTADGLIATYLDEVRRPSQTIYVLDVSGSMNGDRITQLKRAFATLSGQDVTGTEQFTTFRPRERVTVIPFSDEARQAESVQLDPRDPKAQLGAINREVSALQPAGGTAIYSALDRAYQTAREQVRANPDTFTSVVLMTDGEKTAGIDAAQFLRTYDGLPDEAKAVPTFTVLFGESDADELREIATRTHGKVFDARTSSLPAIFKEIRGYQ</sequence>
<dbReference type="InterPro" id="IPR002035">
    <property type="entry name" value="VWF_A"/>
</dbReference>
<dbReference type="EMBL" id="JAKRCV010000064">
    <property type="protein sequence ID" value="MCG7323227.1"/>
    <property type="molecule type" value="Genomic_DNA"/>
</dbReference>
<comment type="caution">
    <text evidence="2">The sequence shown here is derived from an EMBL/GenBank/DDBJ whole genome shotgun (WGS) entry which is preliminary data.</text>
</comment>
<accession>A0ABS9Q5T0</accession>
<name>A0ABS9Q5T0_9MICO</name>
<dbReference type="InterPro" id="IPR036465">
    <property type="entry name" value="vWFA_dom_sf"/>
</dbReference>